<evidence type="ECO:0000259" key="4">
    <source>
        <dbReference type="PROSITE" id="PS50158"/>
    </source>
</evidence>
<dbReference type="PROSITE" id="PS50158">
    <property type="entry name" value="ZF_CCHC"/>
    <property type="match status" value="1"/>
</dbReference>
<reference evidence="6" key="1">
    <citation type="submission" date="2017-01" db="EMBL/GenBank/DDBJ databases">
        <authorList>
            <person name="Wang Y."/>
            <person name="White M."/>
            <person name="Kvist S."/>
            <person name="Moncalvo J.-M."/>
        </authorList>
    </citation>
    <scope>NUCLEOTIDE SEQUENCE [LARGE SCALE GENOMIC DNA]</scope>
    <source>
        <strain evidence="6">ID-206-W2</strain>
    </source>
</reference>
<feature type="coiled-coil region" evidence="2">
    <location>
        <begin position="178"/>
        <end position="205"/>
    </location>
</feature>
<feature type="region of interest" description="Disordered" evidence="3">
    <location>
        <begin position="290"/>
        <end position="320"/>
    </location>
</feature>
<protein>
    <recommendedName>
        <fullName evidence="4">CCHC-type domain-containing protein</fullName>
    </recommendedName>
</protein>
<dbReference type="EMBL" id="LSSM01000196">
    <property type="protein sequence ID" value="OMJ29743.1"/>
    <property type="molecule type" value="Genomic_DNA"/>
</dbReference>
<dbReference type="SUPFAM" id="SSF57756">
    <property type="entry name" value="Retrovirus zinc finger-like domains"/>
    <property type="match status" value="1"/>
</dbReference>
<name>A0A1R1YS71_9FUNG</name>
<dbReference type="GO" id="GO:0003676">
    <property type="term" value="F:nucleic acid binding"/>
    <property type="evidence" value="ECO:0007669"/>
    <property type="project" value="InterPro"/>
</dbReference>
<evidence type="ECO:0000313" key="5">
    <source>
        <dbReference type="EMBL" id="OMJ29743.1"/>
    </source>
</evidence>
<evidence type="ECO:0000313" key="6">
    <source>
        <dbReference type="Proteomes" id="UP000187429"/>
    </source>
</evidence>
<dbReference type="Gene3D" id="4.10.60.10">
    <property type="entry name" value="Zinc finger, CCHC-type"/>
    <property type="match status" value="1"/>
</dbReference>
<keyword evidence="2" id="KW-0175">Coiled coil</keyword>
<evidence type="ECO:0000256" key="1">
    <source>
        <dbReference type="PROSITE-ProRule" id="PRU00047"/>
    </source>
</evidence>
<keyword evidence="6" id="KW-1185">Reference proteome</keyword>
<feature type="region of interest" description="Disordered" evidence="3">
    <location>
        <begin position="368"/>
        <end position="400"/>
    </location>
</feature>
<comment type="caution">
    <text evidence="5">The sequence shown here is derived from an EMBL/GenBank/DDBJ whole genome shotgun (WGS) entry which is preliminary data.</text>
</comment>
<keyword evidence="1" id="KW-0863">Zinc-finger</keyword>
<dbReference type="GO" id="GO:0008270">
    <property type="term" value="F:zinc ion binding"/>
    <property type="evidence" value="ECO:0007669"/>
    <property type="project" value="UniProtKB-KW"/>
</dbReference>
<organism evidence="5 6">
    <name type="scientific">Smittium culicis</name>
    <dbReference type="NCBI Taxonomy" id="133412"/>
    <lineage>
        <taxon>Eukaryota</taxon>
        <taxon>Fungi</taxon>
        <taxon>Fungi incertae sedis</taxon>
        <taxon>Zoopagomycota</taxon>
        <taxon>Kickxellomycotina</taxon>
        <taxon>Harpellomycetes</taxon>
        <taxon>Harpellales</taxon>
        <taxon>Legeriomycetaceae</taxon>
        <taxon>Smittium</taxon>
    </lineage>
</organism>
<gene>
    <name evidence="5" type="ORF">AYI69_g740</name>
</gene>
<dbReference type="InterPro" id="IPR036875">
    <property type="entry name" value="Znf_CCHC_sf"/>
</dbReference>
<evidence type="ECO:0000256" key="3">
    <source>
        <dbReference type="SAM" id="MobiDB-lite"/>
    </source>
</evidence>
<accession>A0A1R1YS71</accession>
<dbReference type="OrthoDB" id="10389151at2759"/>
<feature type="domain" description="CCHC-type" evidence="4">
    <location>
        <begin position="220"/>
        <end position="235"/>
    </location>
</feature>
<keyword evidence="1" id="KW-0862">Zinc</keyword>
<evidence type="ECO:0000256" key="2">
    <source>
        <dbReference type="SAM" id="Coils"/>
    </source>
</evidence>
<keyword evidence="1" id="KW-0479">Metal-binding</keyword>
<feature type="compositionally biased region" description="Basic and acidic residues" evidence="3">
    <location>
        <begin position="368"/>
        <end position="377"/>
    </location>
</feature>
<proteinExistence type="predicted"/>
<dbReference type="Pfam" id="PF00098">
    <property type="entry name" value="zf-CCHC"/>
    <property type="match status" value="1"/>
</dbReference>
<feature type="compositionally biased region" description="Acidic residues" evidence="3">
    <location>
        <begin position="378"/>
        <end position="395"/>
    </location>
</feature>
<dbReference type="AlphaFoldDB" id="A0A1R1YS71"/>
<sequence length="429" mass="49031">MSQGNLRINTDLFPKKFSGSESDVKIIDIWINRFNTAVALNSIEDSKANDMKAISDTTGWTLAIWMDKLKSKFVKKIDQQGNIFTLLKFKKEGTEDMDTYNNRFRKYVSTIPNDMKTDGLVKKVYSDLLIAIDRDLWWNCSKIEEKSTLETLMKMTSKMMDIKDQAKQIVEESARKEETGTESERKKFQNNVEQLSKEMHQLTLLSQKDKPKRDYSDVTCYTCNKKGHISRVCKSIPTAADPEKKPAVEKKIMIALHEDEKAKVTYGGTASKRPRLDNILNKYPEKRSEPRELAKIANLPHLGSIPKTEKKRLSSNKASPNTEWTKRVLDSLAPISVKEVFNLKPKLIKDFIKSLLMFERSRDKSVLYAEQPKRDSDSGSESENNEESDEDDEGDPLSYLTTYINNEPIPLFLDPGAAYSIISDALLKS</sequence>
<dbReference type="SMART" id="SM00343">
    <property type="entry name" value="ZnF_C2HC"/>
    <property type="match status" value="1"/>
</dbReference>
<dbReference type="InterPro" id="IPR001878">
    <property type="entry name" value="Znf_CCHC"/>
</dbReference>
<dbReference type="Proteomes" id="UP000187429">
    <property type="component" value="Unassembled WGS sequence"/>
</dbReference>